<reference evidence="1" key="2">
    <citation type="submission" date="2023-01" db="EMBL/GenBank/DDBJ databases">
        <title>Draft genome sequence of Maritalea porphyrae strain NBRC 107169.</title>
        <authorList>
            <person name="Sun Q."/>
            <person name="Mori K."/>
        </authorList>
    </citation>
    <scope>NUCLEOTIDE SEQUENCE</scope>
    <source>
        <strain evidence="1">NBRC 107169</strain>
    </source>
</reference>
<reference evidence="1" key="1">
    <citation type="journal article" date="2014" name="Int. J. Syst. Evol. Microbiol.">
        <title>Complete genome of a new Firmicutes species belonging to the dominant human colonic microbiota ('Ruminococcus bicirculans') reveals two chromosomes and a selective capacity to utilize plant glucans.</title>
        <authorList>
            <consortium name="NISC Comparative Sequencing Program"/>
            <person name="Wegmann U."/>
            <person name="Louis P."/>
            <person name="Goesmann A."/>
            <person name="Henrissat B."/>
            <person name="Duncan S.H."/>
            <person name="Flint H.J."/>
        </authorList>
    </citation>
    <scope>NUCLEOTIDE SEQUENCE</scope>
    <source>
        <strain evidence="1">NBRC 107169</strain>
    </source>
</reference>
<dbReference type="SUPFAM" id="SSF56059">
    <property type="entry name" value="Glutathione synthetase ATP-binding domain-like"/>
    <property type="match status" value="1"/>
</dbReference>
<keyword evidence="2" id="KW-1185">Reference proteome</keyword>
<evidence type="ECO:0000313" key="2">
    <source>
        <dbReference type="Proteomes" id="UP001161405"/>
    </source>
</evidence>
<comment type="caution">
    <text evidence="1">The sequence shown here is derived from an EMBL/GenBank/DDBJ whole genome shotgun (WGS) entry which is preliminary data.</text>
</comment>
<protein>
    <recommendedName>
        <fullName evidence="3">Circularly permuted type 2 ATP-grasp protein</fullName>
    </recommendedName>
</protein>
<accession>A0ABQ5UT43</accession>
<evidence type="ECO:0008006" key="3">
    <source>
        <dbReference type="Google" id="ProtNLM"/>
    </source>
</evidence>
<sequence length="410" mass="45949">MQTLETLSRNPFSRADWLNKNCPCTSLERKMLPELEAAGLLFSQTPVFLSKTEFAQIESQIKTLESIVDLPAYKQLVLASSPSIAKTDNGEHGVFMGYDFHMSDEGPKLIEINTNAGGAFLVDALYRAQDVCCWEGEPKENPDFAGTIANMFRKEWQKTGKTDPLKTIAIVDEEPTEQFLYGEFLIAKEMLEEQGFQILIADPSDFTFEQNKLWLFDVKIDLVYNRSVDFYLEKQSHAALQAAFENKAAAITPNPHHHALFAAKQNLTILSDDEQLEALGATKEQISALASVPKTQIVRTENADELWSKRKKLFFKPLAGHGGKAVYRGDKITKKTWAHILEHDYVAQETVAPSVRNAKSDCEKGTMTLKSDIRLFTYKGEMILAAARLYQGQTTNFRTTGGGFAPVYVV</sequence>
<name>A0ABQ5UT43_9HYPH</name>
<gene>
    <name evidence="1" type="ORF">GCM10007879_27100</name>
</gene>
<dbReference type="RefSeq" id="WP_284365405.1">
    <property type="nucleotide sequence ID" value="NZ_BSNI01000002.1"/>
</dbReference>
<dbReference type="EMBL" id="BSNI01000002">
    <property type="protein sequence ID" value="GLQ18461.1"/>
    <property type="molecule type" value="Genomic_DNA"/>
</dbReference>
<evidence type="ECO:0000313" key="1">
    <source>
        <dbReference type="EMBL" id="GLQ18461.1"/>
    </source>
</evidence>
<organism evidence="1 2">
    <name type="scientific">Maritalea porphyrae</name>
    <dbReference type="NCBI Taxonomy" id="880732"/>
    <lineage>
        <taxon>Bacteria</taxon>
        <taxon>Pseudomonadati</taxon>
        <taxon>Pseudomonadota</taxon>
        <taxon>Alphaproteobacteria</taxon>
        <taxon>Hyphomicrobiales</taxon>
        <taxon>Devosiaceae</taxon>
        <taxon>Maritalea</taxon>
    </lineage>
</organism>
<dbReference type="Proteomes" id="UP001161405">
    <property type="component" value="Unassembled WGS sequence"/>
</dbReference>
<proteinExistence type="predicted"/>